<dbReference type="Gene3D" id="3.30.930.10">
    <property type="entry name" value="Bira Bifunctional Protein, Domain 2"/>
    <property type="match status" value="1"/>
</dbReference>
<dbReference type="PANTHER" id="PTHR12561">
    <property type="entry name" value="LIPOATE-PROTEIN LIGASE"/>
    <property type="match status" value="1"/>
</dbReference>
<evidence type="ECO:0000256" key="4">
    <source>
        <dbReference type="ARBA" id="ARBA00022598"/>
    </source>
</evidence>
<keyword evidence="9" id="KW-0808">Transferase</keyword>
<comment type="pathway">
    <text evidence="2">Protein modification; protein lipoylation via exogenous pathway; protein N(6)-(lipoyl)lysine from lipoate: step 1/2.</text>
</comment>
<dbReference type="SUPFAM" id="SSF55681">
    <property type="entry name" value="Class II aaRS and biotin synthetases"/>
    <property type="match status" value="1"/>
</dbReference>
<dbReference type="EC" id="6.3.1.20" evidence="3"/>
<dbReference type="RefSeq" id="WP_073372296.1">
    <property type="nucleotide sequence ID" value="NZ_CP017813.1"/>
</dbReference>
<sequence>MKIYRVKETSPYITLSYEELITKDPEMSGDILMIYQHDNAVIIGKNQNAYEEIKRDYVEANKIELARRISGGGAVYHDLGNINFSFITDYDKKGGYERFLKPIIDFLNSLGLNAVFHGRNDLLCNGAKISGNAQFIHKNRIVSHGTLLFDVDLSKLSNALNPSKLKIQSKGIQSIRQRVTNIAKELNYSMKVDEFIDRLIKFFVENYGASYEEIPTQKYTKQLKELSDIRKSHEWIYGKNPNFMAENVDKFAGGIIKVKYTVENDKFKDFAFEGDFLSKKNVEEVSELIIGKNYDREEFLDFLNKLNDSNNFEEYFGSLKPEEIANLVFGK</sequence>
<accession>A0A1L4FRR7</accession>
<dbReference type="KEGG" id="mpul:BLA55_01205"/>
<comment type="pathway">
    <text evidence="1">Protein modification; protein lipoylation via exogenous pathway; protein N(6)-(lipoyl)lysine from lipoate: step 2/2.</text>
</comment>
<keyword evidence="4" id="KW-0436">Ligase</keyword>
<dbReference type="PROSITE" id="PS51733">
    <property type="entry name" value="BPL_LPL_CATALYTIC"/>
    <property type="match status" value="1"/>
</dbReference>
<proteinExistence type="predicted"/>
<evidence type="ECO:0000256" key="1">
    <source>
        <dbReference type="ARBA" id="ARBA00005085"/>
    </source>
</evidence>
<gene>
    <name evidence="9" type="ORF">BLA55_01205</name>
</gene>
<dbReference type="PANTHER" id="PTHR12561:SF3">
    <property type="entry name" value="LIPOYLTRANSFERASE 1, MITOCHONDRIAL"/>
    <property type="match status" value="1"/>
</dbReference>
<evidence type="ECO:0000313" key="9">
    <source>
        <dbReference type="EMBL" id="APJ38292.1"/>
    </source>
</evidence>
<dbReference type="UniPathway" id="UPA00537">
    <property type="reaction ID" value="UER00594"/>
</dbReference>
<evidence type="ECO:0000256" key="7">
    <source>
        <dbReference type="ARBA" id="ARBA00048037"/>
    </source>
</evidence>
<dbReference type="Proteomes" id="UP000184322">
    <property type="component" value="Chromosome"/>
</dbReference>
<dbReference type="Gene3D" id="3.30.390.50">
    <property type="entry name" value="CO dehydrogenase flavoprotein, C-terminal domain"/>
    <property type="match status" value="1"/>
</dbReference>
<dbReference type="STRING" id="48003.BLA55_01205"/>
<dbReference type="InterPro" id="IPR004562">
    <property type="entry name" value="LipoylTrfase_LipoateP_Ligase"/>
</dbReference>
<feature type="domain" description="BPL/LPL catalytic" evidence="8">
    <location>
        <begin position="26"/>
        <end position="211"/>
    </location>
</feature>
<comment type="catalytic activity">
    <reaction evidence="7">
        <text>L-lysyl-[lipoyl-carrier protein] + (R)-lipoate + ATP = N(6)-[(R)-lipoyl]-L-lysyl-[lipoyl-carrier protein] + AMP + diphosphate + H(+)</text>
        <dbReference type="Rhea" id="RHEA:49288"/>
        <dbReference type="Rhea" id="RHEA-COMP:10500"/>
        <dbReference type="Rhea" id="RHEA-COMP:10502"/>
        <dbReference type="ChEBI" id="CHEBI:15378"/>
        <dbReference type="ChEBI" id="CHEBI:29969"/>
        <dbReference type="ChEBI" id="CHEBI:30616"/>
        <dbReference type="ChEBI" id="CHEBI:33019"/>
        <dbReference type="ChEBI" id="CHEBI:83088"/>
        <dbReference type="ChEBI" id="CHEBI:83099"/>
        <dbReference type="ChEBI" id="CHEBI:456215"/>
        <dbReference type="EC" id="6.3.1.20"/>
    </reaction>
</comment>
<organism evidence="9 10">
    <name type="scientific">Mycoplasmopsis pullorum</name>
    <dbReference type="NCBI Taxonomy" id="48003"/>
    <lineage>
        <taxon>Bacteria</taxon>
        <taxon>Bacillati</taxon>
        <taxon>Mycoplasmatota</taxon>
        <taxon>Mycoplasmoidales</taxon>
        <taxon>Metamycoplasmataceae</taxon>
        <taxon>Mycoplasmopsis</taxon>
    </lineage>
</organism>
<dbReference type="GeneID" id="57134709"/>
<dbReference type="InterPro" id="IPR004143">
    <property type="entry name" value="BPL_LPL_catalytic"/>
</dbReference>
<keyword evidence="5" id="KW-0547">Nucleotide-binding</keyword>
<dbReference type="CDD" id="cd16443">
    <property type="entry name" value="LplA"/>
    <property type="match status" value="1"/>
</dbReference>
<evidence type="ECO:0000259" key="8">
    <source>
        <dbReference type="PROSITE" id="PS51733"/>
    </source>
</evidence>
<evidence type="ECO:0000256" key="3">
    <source>
        <dbReference type="ARBA" id="ARBA00012367"/>
    </source>
</evidence>
<dbReference type="SUPFAM" id="SSF82649">
    <property type="entry name" value="SufE/NifU"/>
    <property type="match status" value="1"/>
</dbReference>
<keyword evidence="6" id="KW-0067">ATP-binding</keyword>
<dbReference type="NCBIfam" id="TIGR00545">
    <property type="entry name" value="lipoyltrans"/>
    <property type="match status" value="1"/>
</dbReference>
<dbReference type="Pfam" id="PF10437">
    <property type="entry name" value="Lip_prot_lig_C"/>
    <property type="match status" value="1"/>
</dbReference>
<dbReference type="InterPro" id="IPR045864">
    <property type="entry name" value="aa-tRNA-synth_II/BPL/LPL"/>
</dbReference>
<dbReference type="GO" id="GO:0005737">
    <property type="term" value="C:cytoplasm"/>
    <property type="evidence" value="ECO:0007669"/>
    <property type="project" value="TreeGrafter"/>
</dbReference>
<name>A0A1L4FRR7_9BACT</name>
<dbReference type="OrthoDB" id="9788148at2"/>
<dbReference type="InterPro" id="IPR019491">
    <property type="entry name" value="Lipoate_protein_ligase_C"/>
</dbReference>
<keyword evidence="10" id="KW-1185">Reference proteome</keyword>
<evidence type="ECO:0000256" key="2">
    <source>
        <dbReference type="ARBA" id="ARBA00005124"/>
    </source>
</evidence>
<protein>
    <recommendedName>
        <fullName evidence="3">lipoate--protein ligase</fullName>
        <ecNumber evidence="3">6.3.1.20</ecNumber>
    </recommendedName>
</protein>
<reference evidence="10" key="1">
    <citation type="submission" date="2016-10" db="EMBL/GenBank/DDBJ databases">
        <authorList>
            <person name="Beylefeld A."/>
            <person name="Abolnik C."/>
        </authorList>
    </citation>
    <scope>NUCLEOTIDE SEQUENCE [LARGE SCALE GENOMIC DNA]</scope>
    <source>
        <strain evidence="10">B359_6</strain>
    </source>
</reference>
<evidence type="ECO:0000256" key="6">
    <source>
        <dbReference type="ARBA" id="ARBA00022840"/>
    </source>
</evidence>
<evidence type="ECO:0000313" key="10">
    <source>
        <dbReference type="Proteomes" id="UP000184322"/>
    </source>
</evidence>
<dbReference type="GO" id="GO:0009249">
    <property type="term" value="P:protein lipoylation"/>
    <property type="evidence" value="ECO:0007669"/>
    <property type="project" value="InterPro"/>
</dbReference>
<dbReference type="GO" id="GO:0017118">
    <property type="term" value="F:lipoyltransferase activity"/>
    <property type="evidence" value="ECO:0007669"/>
    <property type="project" value="TreeGrafter"/>
</dbReference>
<dbReference type="GO" id="GO:0005524">
    <property type="term" value="F:ATP binding"/>
    <property type="evidence" value="ECO:0007669"/>
    <property type="project" value="UniProtKB-KW"/>
</dbReference>
<dbReference type="Pfam" id="PF21948">
    <property type="entry name" value="LplA-B_cat"/>
    <property type="match status" value="1"/>
</dbReference>
<dbReference type="AlphaFoldDB" id="A0A1L4FRR7"/>
<dbReference type="EMBL" id="CP017813">
    <property type="protein sequence ID" value="APJ38292.1"/>
    <property type="molecule type" value="Genomic_DNA"/>
</dbReference>
<dbReference type="GO" id="GO:0016979">
    <property type="term" value="F:lipoate-protein ligase activity"/>
    <property type="evidence" value="ECO:0007669"/>
    <property type="project" value="UniProtKB-EC"/>
</dbReference>
<evidence type="ECO:0000256" key="5">
    <source>
        <dbReference type="ARBA" id="ARBA00022741"/>
    </source>
</evidence>